<keyword evidence="2" id="KW-1185">Reference proteome</keyword>
<dbReference type="Gene3D" id="3.90.550.10">
    <property type="entry name" value="Spore Coat Polysaccharide Biosynthesis Protein SpsA, Chain A"/>
    <property type="match status" value="1"/>
</dbReference>
<evidence type="ECO:0000313" key="1">
    <source>
        <dbReference type="EMBL" id="KAJ5537748.1"/>
    </source>
</evidence>
<gene>
    <name evidence="1" type="ORF">N7494_007227</name>
</gene>
<dbReference type="AlphaFoldDB" id="A0AAD6GCL2"/>
<evidence type="ECO:0000313" key="2">
    <source>
        <dbReference type="Proteomes" id="UP001220324"/>
    </source>
</evidence>
<organism evidence="1 2">
    <name type="scientific">Penicillium frequentans</name>
    <dbReference type="NCBI Taxonomy" id="3151616"/>
    <lineage>
        <taxon>Eukaryota</taxon>
        <taxon>Fungi</taxon>
        <taxon>Dikarya</taxon>
        <taxon>Ascomycota</taxon>
        <taxon>Pezizomycotina</taxon>
        <taxon>Eurotiomycetes</taxon>
        <taxon>Eurotiomycetidae</taxon>
        <taxon>Eurotiales</taxon>
        <taxon>Aspergillaceae</taxon>
        <taxon>Penicillium</taxon>
    </lineage>
</organism>
<dbReference type="InterPro" id="IPR029044">
    <property type="entry name" value="Nucleotide-diphossugar_trans"/>
</dbReference>
<protein>
    <recommendedName>
        <fullName evidence="3">Glycosyltransferase family 8 protein</fullName>
    </recommendedName>
</protein>
<comment type="caution">
    <text evidence="1">The sequence shown here is derived from an EMBL/GenBank/DDBJ whole genome shotgun (WGS) entry which is preliminary data.</text>
</comment>
<name>A0AAD6GCL2_9EURO</name>
<dbReference type="EMBL" id="JAQIZZ010000006">
    <property type="protein sequence ID" value="KAJ5537748.1"/>
    <property type="molecule type" value="Genomic_DNA"/>
</dbReference>
<evidence type="ECO:0008006" key="3">
    <source>
        <dbReference type="Google" id="ProtNLM"/>
    </source>
</evidence>
<dbReference type="PANTHER" id="PTHR11183">
    <property type="entry name" value="GLYCOGENIN SUBFAMILY MEMBER"/>
    <property type="match status" value="1"/>
</dbReference>
<dbReference type="SUPFAM" id="SSF53448">
    <property type="entry name" value="Nucleotide-diphospho-sugar transferases"/>
    <property type="match status" value="1"/>
</dbReference>
<dbReference type="Proteomes" id="UP001220324">
    <property type="component" value="Unassembled WGS sequence"/>
</dbReference>
<accession>A0AAD6GCL2</accession>
<proteinExistence type="predicted"/>
<sequence>MQSILSRAALIACLAFVILCISNHFFTDRTTNRSASIKKRRVVYATYLSAPTVWPNHTISDFWISIDPYYDATRILLYQILNAPETRTKLNIPFVVFVHENVDQGKRKHLQIQGAEVIELADFRVDWIRPKDRRWIDALTKLRMWQMIQYDLFVFLDADSILTRSLDDLLSAEETLPRIPAQQKASCNGVEVPLPQSYVTAGLPQLRHNHSANPSRVPEDFWGWDNLNTGFLVLQPSLEIFEYFECLLASKDSFDSSIADQSVLNFAFTQSGPIPWKMVDFFWNIQWPWPDDIKSGYAVLHEKWWAPVHLESRDYLLSWYWRMVGFSSAPPARSVK</sequence>
<reference evidence="1 2" key="1">
    <citation type="journal article" date="2023" name="IMA Fungus">
        <title>Comparative genomic study of the Penicillium genus elucidates a diverse pangenome and 15 lateral gene transfer events.</title>
        <authorList>
            <person name="Petersen C."/>
            <person name="Sorensen T."/>
            <person name="Nielsen M.R."/>
            <person name="Sondergaard T.E."/>
            <person name="Sorensen J.L."/>
            <person name="Fitzpatrick D.A."/>
            <person name="Frisvad J.C."/>
            <person name="Nielsen K.L."/>
        </authorList>
    </citation>
    <scope>NUCLEOTIDE SEQUENCE [LARGE SCALE GENOMIC DNA]</scope>
    <source>
        <strain evidence="1 2">IBT 35679</strain>
    </source>
</reference>
<dbReference type="InterPro" id="IPR050587">
    <property type="entry name" value="GNT1/Glycosyltrans_8"/>
</dbReference>